<dbReference type="Proteomes" id="UP000233060">
    <property type="component" value="Unassembled WGS sequence"/>
</dbReference>
<dbReference type="Bgee" id="ENSCATG00000032506">
    <property type="expression patterns" value="Expressed in frontal cortex"/>
</dbReference>
<keyword evidence="2" id="KW-1185">Reference proteome</keyword>
<reference evidence="1" key="1">
    <citation type="submission" date="2025-08" db="UniProtKB">
        <authorList>
            <consortium name="Ensembl"/>
        </authorList>
    </citation>
    <scope>IDENTIFICATION</scope>
</reference>
<protein>
    <submittedName>
        <fullName evidence="1">Uncharacterized protein</fullName>
    </submittedName>
</protein>
<evidence type="ECO:0000313" key="2">
    <source>
        <dbReference type="Proteomes" id="UP000233060"/>
    </source>
</evidence>
<reference evidence="1" key="2">
    <citation type="submission" date="2025-09" db="UniProtKB">
        <authorList>
            <consortium name="Ensembl"/>
        </authorList>
    </citation>
    <scope>IDENTIFICATION</scope>
</reference>
<organism evidence="1 2">
    <name type="scientific">Cercocebus atys</name>
    <name type="common">Sooty mangabey</name>
    <name type="synonym">Cercocebus torquatus atys</name>
    <dbReference type="NCBI Taxonomy" id="9531"/>
    <lineage>
        <taxon>Eukaryota</taxon>
        <taxon>Metazoa</taxon>
        <taxon>Chordata</taxon>
        <taxon>Craniata</taxon>
        <taxon>Vertebrata</taxon>
        <taxon>Euteleostomi</taxon>
        <taxon>Mammalia</taxon>
        <taxon>Eutheria</taxon>
        <taxon>Euarchontoglires</taxon>
        <taxon>Primates</taxon>
        <taxon>Haplorrhini</taxon>
        <taxon>Catarrhini</taxon>
        <taxon>Cercopithecidae</taxon>
        <taxon>Cercopithecinae</taxon>
        <taxon>Cercocebus</taxon>
    </lineage>
</organism>
<evidence type="ECO:0000313" key="1">
    <source>
        <dbReference type="Ensembl" id="ENSCATP00000017179.1"/>
    </source>
</evidence>
<dbReference type="AlphaFoldDB" id="A0A2K5LW58"/>
<name>A0A2K5LW58_CERAT</name>
<dbReference type="Ensembl" id="ENSCATT00000041343.1">
    <property type="protein sequence ID" value="ENSCATP00000017179.1"/>
    <property type="gene ID" value="ENSCATG00000032506.1"/>
</dbReference>
<accession>A0A2K5LW58</accession>
<sequence>MGLLHPGLRLRLPCVTAVLPAQQAPRPSTLISTWDVSAALVSLCQSHASGPAGSRVYPDLNVG</sequence>
<dbReference type="GeneTree" id="ENSGT00910000147499"/>
<proteinExistence type="predicted"/>